<reference evidence="3" key="1">
    <citation type="submission" date="2017-09" db="EMBL/GenBank/DDBJ databases">
        <title>Depth-based differentiation of microbial function through sediment-hosted aquifers and enrichment of novel symbionts in the deep terrestrial subsurface.</title>
        <authorList>
            <person name="Probst A.J."/>
            <person name="Ladd B."/>
            <person name="Jarett J.K."/>
            <person name="Geller-Mcgrath D.E."/>
            <person name="Sieber C.M.K."/>
            <person name="Emerson J.B."/>
            <person name="Anantharaman K."/>
            <person name="Thomas B.C."/>
            <person name="Malmstrom R."/>
            <person name="Stieglmeier M."/>
            <person name="Klingl A."/>
            <person name="Woyke T."/>
            <person name="Ryan C.M."/>
            <person name="Banfield J.F."/>
        </authorList>
    </citation>
    <scope>NUCLEOTIDE SEQUENCE [LARGE SCALE GENOMIC DNA]</scope>
</reference>
<accession>A0A2M7W5Q8</accession>
<dbReference type="SUPFAM" id="SSF88723">
    <property type="entry name" value="PIN domain-like"/>
    <property type="match status" value="1"/>
</dbReference>
<evidence type="ECO:0000313" key="2">
    <source>
        <dbReference type="EMBL" id="PJA21926.1"/>
    </source>
</evidence>
<dbReference type="GO" id="GO:0004521">
    <property type="term" value="F:RNA endonuclease activity"/>
    <property type="evidence" value="ECO:0007669"/>
    <property type="project" value="InterPro"/>
</dbReference>
<sequence>MKLSMPDSVFIDTGFFKALVDGNDNFHSYAVKLWQKLRESGKVLITSNFIVDEALTVIRVKCSLEKALKFRDLLAEHSHIIKIMRVTATDEAGAWKWFVKNWSRLSFTDCVSFALMERLGIKRVAAFDEHFKRAGFKVNC</sequence>
<dbReference type="EMBL" id="PFQG01000135">
    <property type="protein sequence ID" value="PJA21926.1"/>
    <property type="molecule type" value="Genomic_DNA"/>
</dbReference>
<dbReference type="PANTHER" id="PTHR42188:SF1">
    <property type="entry name" value="23S RRNA-SPECIFIC ENDONUCLEASE VAPC20"/>
    <property type="match status" value="1"/>
</dbReference>
<feature type="domain" description="PIN" evidence="1">
    <location>
        <begin position="9"/>
        <end position="136"/>
    </location>
</feature>
<dbReference type="InterPro" id="IPR029060">
    <property type="entry name" value="PIN-like_dom_sf"/>
</dbReference>
<evidence type="ECO:0000259" key="1">
    <source>
        <dbReference type="Pfam" id="PF01850"/>
    </source>
</evidence>
<dbReference type="InterPro" id="IPR002716">
    <property type="entry name" value="PIN_dom"/>
</dbReference>
<dbReference type="Gene3D" id="3.40.50.1010">
    <property type="entry name" value="5'-nuclease"/>
    <property type="match status" value="1"/>
</dbReference>
<evidence type="ECO:0000313" key="3">
    <source>
        <dbReference type="Proteomes" id="UP000228627"/>
    </source>
</evidence>
<dbReference type="Proteomes" id="UP000228627">
    <property type="component" value="Unassembled WGS sequence"/>
</dbReference>
<dbReference type="AlphaFoldDB" id="A0A2M7W5Q8"/>
<proteinExistence type="predicted"/>
<name>A0A2M7W5Q8_9BACT</name>
<dbReference type="GO" id="GO:0016075">
    <property type="term" value="P:rRNA catabolic process"/>
    <property type="evidence" value="ECO:0007669"/>
    <property type="project" value="TreeGrafter"/>
</dbReference>
<dbReference type="PANTHER" id="PTHR42188">
    <property type="entry name" value="23S RRNA-SPECIFIC ENDONUCLEASE VAPC20"/>
    <property type="match status" value="1"/>
</dbReference>
<protein>
    <submittedName>
        <fullName evidence="2">VapC toxin family PIN domain ribonuclease</fullName>
    </submittedName>
</protein>
<gene>
    <name evidence="2" type="ORF">COX59_03615</name>
</gene>
<organism evidence="2 3">
    <name type="scientific">Candidatus Beckwithbacteria bacterium CG_4_10_14_0_2_um_filter_47_25</name>
    <dbReference type="NCBI Taxonomy" id="1974493"/>
    <lineage>
        <taxon>Bacteria</taxon>
        <taxon>Candidatus Beckwithiibacteriota</taxon>
    </lineage>
</organism>
<comment type="caution">
    <text evidence="2">The sequence shown here is derived from an EMBL/GenBank/DDBJ whole genome shotgun (WGS) entry which is preliminary data.</text>
</comment>
<dbReference type="Pfam" id="PF01850">
    <property type="entry name" value="PIN"/>
    <property type="match status" value="1"/>
</dbReference>
<dbReference type="InterPro" id="IPR039018">
    <property type="entry name" value="VapC20-like"/>
</dbReference>